<evidence type="ECO:0000313" key="3">
    <source>
        <dbReference type="Proteomes" id="UP000037696"/>
    </source>
</evidence>
<evidence type="ECO:0000256" key="1">
    <source>
        <dbReference type="SAM" id="MobiDB-lite"/>
    </source>
</evidence>
<protein>
    <submittedName>
        <fullName evidence="2">Uncharacterized protein</fullName>
    </submittedName>
</protein>
<reference evidence="2 3" key="1">
    <citation type="submission" date="2015-08" db="EMBL/GenBank/DDBJ databases">
        <title>Genome sequencing of Penicillium nordicum.</title>
        <authorList>
            <person name="Nguyen H.D."/>
            <person name="Seifert K.A."/>
        </authorList>
    </citation>
    <scope>NUCLEOTIDE SEQUENCE [LARGE SCALE GENOMIC DNA]</scope>
    <source>
        <strain evidence="2 3">DAOMC 185683</strain>
    </source>
</reference>
<gene>
    <name evidence="2" type="ORF">ACN38_g3471</name>
</gene>
<evidence type="ECO:0000313" key="2">
    <source>
        <dbReference type="EMBL" id="KOS45587.1"/>
    </source>
</evidence>
<comment type="caution">
    <text evidence="2">The sequence shown here is derived from an EMBL/GenBank/DDBJ whole genome shotgun (WGS) entry which is preliminary data.</text>
</comment>
<feature type="compositionally biased region" description="Low complexity" evidence="1">
    <location>
        <begin position="55"/>
        <end position="65"/>
    </location>
</feature>
<organism evidence="2 3">
    <name type="scientific">Penicillium nordicum</name>
    <dbReference type="NCBI Taxonomy" id="229535"/>
    <lineage>
        <taxon>Eukaryota</taxon>
        <taxon>Fungi</taxon>
        <taxon>Dikarya</taxon>
        <taxon>Ascomycota</taxon>
        <taxon>Pezizomycotina</taxon>
        <taxon>Eurotiomycetes</taxon>
        <taxon>Eurotiomycetidae</taxon>
        <taxon>Eurotiales</taxon>
        <taxon>Aspergillaceae</taxon>
        <taxon>Penicillium</taxon>
    </lineage>
</organism>
<feature type="region of interest" description="Disordered" evidence="1">
    <location>
        <begin position="141"/>
        <end position="180"/>
    </location>
</feature>
<accession>A0A0M8P897</accession>
<name>A0A0M8P897_9EURO</name>
<dbReference type="AlphaFoldDB" id="A0A0M8P897"/>
<sequence>MRDNDGEYSNIPRVESHTKLPQHFTTPLRIFGCNYARYHPGLSSGPQIQAETPHHSTSSTKKVTSIKIPTFTPPKRSFLLDRVAGEQVTSLVHGLGSTLHFRSTVVRILEQMSIRQQLSRPIHTDGENAVVALARDGYNRSKEWISPPNSSKCPGEDALTKPPGRPQLPSGGDQVYIARQ</sequence>
<dbReference type="EMBL" id="LHQQ01000041">
    <property type="protein sequence ID" value="KOS45587.1"/>
    <property type="molecule type" value="Genomic_DNA"/>
</dbReference>
<feature type="region of interest" description="Disordered" evidence="1">
    <location>
        <begin position="44"/>
        <end position="65"/>
    </location>
</feature>
<dbReference type="Proteomes" id="UP000037696">
    <property type="component" value="Unassembled WGS sequence"/>
</dbReference>
<proteinExistence type="predicted"/>
<keyword evidence="3" id="KW-1185">Reference proteome</keyword>